<dbReference type="Pfam" id="PF08281">
    <property type="entry name" value="Sigma70_r4_2"/>
    <property type="match status" value="1"/>
</dbReference>
<evidence type="ECO:0000256" key="4">
    <source>
        <dbReference type="ARBA" id="ARBA00023125"/>
    </source>
</evidence>
<dbReference type="GO" id="GO:0003677">
    <property type="term" value="F:DNA binding"/>
    <property type="evidence" value="ECO:0007669"/>
    <property type="project" value="UniProtKB-KW"/>
</dbReference>
<dbReference type="GO" id="GO:0006352">
    <property type="term" value="P:DNA-templated transcription initiation"/>
    <property type="evidence" value="ECO:0007669"/>
    <property type="project" value="InterPro"/>
</dbReference>
<dbReference type="InterPro" id="IPR013324">
    <property type="entry name" value="RNA_pol_sigma_r3/r4-like"/>
</dbReference>
<keyword evidence="4" id="KW-0238">DNA-binding</keyword>
<dbReference type="InterPro" id="IPR036388">
    <property type="entry name" value="WH-like_DNA-bd_sf"/>
</dbReference>
<evidence type="ECO:0000256" key="5">
    <source>
        <dbReference type="ARBA" id="ARBA00023163"/>
    </source>
</evidence>
<dbReference type="PANTHER" id="PTHR43133">
    <property type="entry name" value="RNA POLYMERASE ECF-TYPE SIGMA FACTO"/>
    <property type="match status" value="1"/>
</dbReference>
<evidence type="ECO:0000256" key="3">
    <source>
        <dbReference type="ARBA" id="ARBA00023082"/>
    </source>
</evidence>
<evidence type="ECO:0000313" key="7">
    <source>
        <dbReference type="EMBL" id="AXC13300.1"/>
    </source>
</evidence>
<keyword evidence="8" id="KW-1185">Reference proteome</keyword>
<evidence type="ECO:0000313" key="8">
    <source>
        <dbReference type="Proteomes" id="UP000253606"/>
    </source>
</evidence>
<organism evidence="7 8">
    <name type="scientific">Acidisarcina polymorpha</name>
    <dbReference type="NCBI Taxonomy" id="2211140"/>
    <lineage>
        <taxon>Bacteria</taxon>
        <taxon>Pseudomonadati</taxon>
        <taxon>Acidobacteriota</taxon>
        <taxon>Terriglobia</taxon>
        <taxon>Terriglobales</taxon>
        <taxon>Acidobacteriaceae</taxon>
        <taxon>Acidisarcina</taxon>
    </lineage>
</organism>
<evidence type="ECO:0000259" key="6">
    <source>
        <dbReference type="PROSITE" id="PS00622"/>
    </source>
</evidence>
<gene>
    <name evidence="7" type="ORF">ACPOL_4021</name>
</gene>
<dbReference type="InterPro" id="IPR014284">
    <property type="entry name" value="RNA_pol_sigma-70_dom"/>
</dbReference>
<dbReference type="Proteomes" id="UP000253606">
    <property type="component" value="Chromosome"/>
</dbReference>
<dbReference type="NCBIfam" id="TIGR02937">
    <property type="entry name" value="sigma70-ECF"/>
    <property type="match status" value="1"/>
</dbReference>
<dbReference type="EMBL" id="CP030840">
    <property type="protein sequence ID" value="AXC13300.1"/>
    <property type="molecule type" value="Genomic_DNA"/>
</dbReference>
<accession>A0A2Z5G2P7</accession>
<dbReference type="SUPFAM" id="SSF88946">
    <property type="entry name" value="Sigma2 domain of RNA polymerase sigma factors"/>
    <property type="match status" value="1"/>
</dbReference>
<dbReference type="InterPro" id="IPR039425">
    <property type="entry name" value="RNA_pol_sigma-70-like"/>
</dbReference>
<reference evidence="7 8" key="1">
    <citation type="journal article" date="2018" name="Front. Microbiol.">
        <title>Hydrolytic Capabilities as a Key to Environmental Success: Chitinolytic and Cellulolytic Acidobacteria From Acidic Sub-arctic Soils and Boreal Peatlands.</title>
        <authorList>
            <person name="Belova S.E."/>
            <person name="Ravin N.V."/>
            <person name="Pankratov T.A."/>
            <person name="Rakitin A.L."/>
            <person name="Ivanova A.A."/>
            <person name="Beletsky A.V."/>
            <person name="Mardanov A.V."/>
            <person name="Sinninghe Damste J.S."/>
            <person name="Dedysh S.N."/>
        </authorList>
    </citation>
    <scope>NUCLEOTIDE SEQUENCE [LARGE SCALE GENOMIC DNA]</scope>
    <source>
        <strain evidence="7 8">SBC82</strain>
    </source>
</reference>
<dbReference type="InterPro" id="IPR000792">
    <property type="entry name" value="Tscrpt_reg_LuxR_C"/>
</dbReference>
<keyword evidence="5" id="KW-0804">Transcription</keyword>
<dbReference type="Gene3D" id="1.10.1740.10">
    <property type="match status" value="1"/>
</dbReference>
<protein>
    <submittedName>
        <fullName evidence="7">RNA polymerase sigma-70 factor, ECF subfamily</fullName>
    </submittedName>
</protein>
<dbReference type="SUPFAM" id="SSF88659">
    <property type="entry name" value="Sigma3 and sigma4 domains of RNA polymerase sigma factors"/>
    <property type="match status" value="1"/>
</dbReference>
<dbReference type="AlphaFoldDB" id="A0A2Z5G2P7"/>
<dbReference type="KEGG" id="abas:ACPOL_4021"/>
<name>A0A2Z5G2P7_9BACT</name>
<dbReference type="InterPro" id="IPR013249">
    <property type="entry name" value="RNA_pol_sigma70_r4_t2"/>
</dbReference>
<sequence>MENTQKPIPLTSEEEEFVLLVSPASRMGQQRAHSELESIVIRLFDQFQGRVLRYVMACGLPLHDAEDVVQETFLSLFRHLELGRPSSNLNGWLFRVAHNMALKRRAAIQAMDRKRVDQESLSEHPCGAANAEEKFSFNQTKQRLRAVVEALPEQDQRCLYLRAEGLKYRQIADVLGISLGSVSLSLSRSFARIIRATERGSHEG</sequence>
<feature type="domain" description="HTH luxR-type" evidence="6">
    <location>
        <begin position="165"/>
        <end position="192"/>
    </location>
</feature>
<dbReference type="GO" id="GO:0016987">
    <property type="term" value="F:sigma factor activity"/>
    <property type="evidence" value="ECO:0007669"/>
    <property type="project" value="UniProtKB-KW"/>
</dbReference>
<keyword evidence="2" id="KW-0805">Transcription regulation</keyword>
<comment type="similarity">
    <text evidence="1">Belongs to the sigma-70 factor family. ECF subfamily.</text>
</comment>
<dbReference type="InterPro" id="IPR013325">
    <property type="entry name" value="RNA_pol_sigma_r2"/>
</dbReference>
<keyword evidence="3" id="KW-0731">Sigma factor</keyword>
<dbReference type="Gene3D" id="1.10.10.10">
    <property type="entry name" value="Winged helix-like DNA-binding domain superfamily/Winged helix DNA-binding domain"/>
    <property type="match status" value="1"/>
</dbReference>
<proteinExistence type="inferred from homology"/>
<evidence type="ECO:0000256" key="2">
    <source>
        <dbReference type="ARBA" id="ARBA00023015"/>
    </source>
</evidence>
<dbReference type="PROSITE" id="PS00622">
    <property type="entry name" value="HTH_LUXR_1"/>
    <property type="match status" value="1"/>
</dbReference>
<evidence type="ECO:0000256" key="1">
    <source>
        <dbReference type="ARBA" id="ARBA00010641"/>
    </source>
</evidence>
<dbReference type="PANTHER" id="PTHR43133:SF8">
    <property type="entry name" value="RNA POLYMERASE SIGMA FACTOR HI_1459-RELATED"/>
    <property type="match status" value="1"/>
</dbReference>
<dbReference type="Pfam" id="PF04542">
    <property type="entry name" value="Sigma70_r2"/>
    <property type="match status" value="1"/>
</dbReference>
<dbReference type="InterPro" id="IPR007627">
    <property type="entry name" value="RNA_pol_sigma70_r2"/>
</dbReference>